<dbReference type="EMBL" id="BAABLX010000072">
    <property type="protein sequence ID" value="GAA4956266.1"/>
    <property type="molecule type" value="Genomic_DNA"/>
</dbReference>
<dbReference type="Pfam" id="PF00132">
    <property type="entry name" value="Hexapep"/>
    <property type="match status" value="1"/>
</dbReference>
<dbReference type="SUPFAM" id="SSF51161">
    <property type="entry name" value="Trimeric LpxA-like enzymes"/>
    <property type="match status" value="1"/>
</dbReference>
<dbReference type="InterPro" id="IPR011004">
    <property type="entry name" value="Trimer_LpxA-like_sf"/>
</dbReference>
<dbReference type="RefSeq" id="WP_345426707.1">
    <property type="nucleotide sequence ID" value="NZ_AP031496.1"/>
</dbReference>
<keyword evidence="2" id="KW-1185">Reference proteome</keyword>
<protein>
    <submittedName>
        <fullName evidence="1">Gamma carbonic anhydrase family protein</fullName>
    </submittedName>
</protein>
<dbReference type="AlphaFoldDB" id="A0AAV3U829"/>
<dbReference type="Gene3D" id="2.160.10.10">
    <property type="entry name" value="Hexapeptide repeat proteins"/>
    <property type="match status" value="1"/>
</dbReference>
<dbReference type="InterPro" id="IPR001451">
    <property type="entry name" value="Hexapep"/>
</dbReference>
<dbReference type="CDD" id="cd04645">
    <property type="entry name" value="LbH_gamma_CA_like"/>
    <property type="match status" value="1"/>
</dbReference>
<accession>A0AAV3U829</accession>
<dbReference type="Proteomes" id="UP001409585">
    <property type="component" value="Unassembled WGS sequence"/>
</dbReference>
<dbReference type="InterPro" id="IPR050484">
    <property type="entry name" value="Transf_Hexapept/Carb_Anhydrase"/>
</dbReference>
<evidence type="ECO:0000313" key="1">
    <source>
        <dbReference type="EMBL" id="GAA4956266.1"/>
    </source>
</evidence>
<reference evidence="2" key="1">
    <citation type="journal article" date="2019" name="Int. J. Syst. Evol. Microbiol.">
        <title>The Global Catalogue of Microorganisms (GCM) 10K type strain sequencing project: providing services to taxonomists for standard genome sequencing and annotation.</title>
        <authorList>
            <consortium name="The Broad Institute Genomics Platform"/>
            <consortium name="The Broad Institute Genome Sequencing Center for Infectious Disease"/>
            <person name="Wu L."/>
            <person name="Ma J."/>
        </authorList>
    </citation>
    <scope>NUCLEOTIDE SEQUENCE [LARGE SCALE GENOMIC DNA]</scope>
    <source>
        <strain evidence="2">JCM 19134</strain>
    </source>
</reference>
<gene>
    <name evidence="1" type="ORF">GCM10025791_40640</name>
</gene>
<name>A0AAV3U829_9ALTE</name>
<comment type="caution">
    <text evidence="1">The sequence shown here is derived from an EMBL/GenBank/DDBJ whole genome shotgun (WGS) entry which is preliminary data.</text>
</comment>
<dbReference type="PANTHER" id="PTHR13061:SF29">
    <property type="entry name" value="GAMMA CARBONIC ANHYDRASE-LIKE 1, MITOCHONDRIAL-RELATED"/>
    <property type="match status" value="1"/>
</dbReference>
<dbReference type="InterPro" id="IPR047324">
    <property type="entry name" value="LbH_gamma_CA-like"/>
</dbReference>
<organism evidence="1 2">
    <name type="scientific">Halioxenophilus aromaticivorans</name>
    <dbReference type="NCBI Taxonomy" id="1306992"/>
    <lineage>
        <taxon>Bacteria</taxon>
        <taxon>Pseudomonadati</taxon>
        <taxon>Pseudomonadota</taxon>
        <taxon>Gammaproteobacteria</taxon>
        <taxon>Alteromonadales</taxon>
        <taxon>Alteromonadaceae</taxon>
        <taxon>Halioxenophilus</taxon>
    </lineage>
</organism>
<evidence type="ECO:0000313" key="2">
    <source>
        <dbReference type="Proteomes" id="UP001409585"/>
    </source>
</evidence>
<proteinExistence type="predicted"/>
<dbReference type="PANTHER" id="PTHR13061">
    <property type="entry name" value="DYNACTIN SUBUNIT P25"/>
    <property type="match status" value="1"/>
</dbReference>
<sequence>MLYQLDDVAPKLGRSVFVADSAEVIGDAVLLDNASVWFKAVIRADNDRITIGEQSNIQDGAILHTDPGIPLTIGKGVTVGHQAMLHGCEIGDYSLIGIQSVILNGAKIGKHCIIGASALIPEGAVIPDGSLVVGIPGKVKKSLSEEDKQLLELGAEHYVANAKRYAAGLVEYKP</sequence>